<dbReference type="Proteomes" id="UP000007882">
    <property type="component" value="Chromosome"/>
</dbReference>
<keyword evidence="1" id="KW-0472">Membrane</keyword>
<keyword evidence="1" id="KW-0812">Transmembrane</keyword>
<dbReference type="HOGENOM" id="CLU_1105289_0_0_11"/>
<evidence type="ECO:0000313" key="3">
    <source>
        <dbReference type="Proteomes" id="UP000007882"/>
    </source>
</evidence>
<keyword evidence="3" id="KW-1185">Reference proteome</keyword>
<dbReference type="PATRIC" id="fig|512565.3.peg.4223"/>
<protein>
    <submittedName>
        <fullName evidence="2">Uncharacterized protein</fullName>
    </submittedName>
</protein>
<dbReference type="STRING" id="512565.AMIS_42380"/>
<evidence type="ECO:0000313" key="2">
    <source>
        <dbReference type="EMBL" id="BAL89458.1"/>
    </source>
</evidence>
<dbReference type="KEGG" id="ams:AMIS_42380"/>
<reference evidence="2 3" key="1">
    <citation type="submission" date="2012-02" db="EMBL/GenBank/DDBJ databases">
        <title>Complete genome sequence of Actinoplanes missouriensis 431 (= NBRC 102363).</title>
        <authorList>
            <person name="Ohnishi Y."/>
            <person name="Ishikawa J."/>
            <person name="Sekine M."/>
            <person name="Hosoyama A."/>
            <person name="Harada T."/>
            <person name="Narita H."/>
            <person name="Hata T."/>
            <person name="Konno Y."/>
            <person name="Tutikane K."/>
            <person name="Fujita N."/>
            <person name="Horinouchi S."/>
            <person name="Hayakawa M."/>
        </authorList>
    </citation>
    <scope>NUCLEOTIDE SEQUENCE [LARGE SCALE GENOMIC DNA]</scope>
    <source>
        <strain evidence="3">ATCC 14538 / DSM 43046 / CBS 188.64 / JCM 3121 / NBRC 102363 / NCIMB 12654 / NRRL B-3342 / UNCC 431</strain>
    </source>
</reference>
<sequence>MVVATTMFCLGGILVGGAGIFALLALGDLRALWTLRRIPVTPVTVRGRVAVEGVTEYGTAGPQLAPVTGEDCAWYRVTLLREPSRDSTTGDYGPDHDVLLEITSPSWAALGDASGRVPIDPRLLDHPRALRDPTPGEPLVSITTEIEHRGSQPARLPRIVPPDVVRDLRRSERLRLTEVRVPRGVKVFALGRVTATGLLPSRAGLTLLTPRSRAEVITSRRDAIGMGGRLAVWFGLIGLVLAAGSAVWLRTMG</sequence>
<organism evidence="2 3">
    <name type="scientific">Actinoplanes missouriensis (strain ATCC 14538 / DSM 43046 / CBS 188.64 / JCM 3121 / NBRC 102363 / NCIMB 12654 / NRRL B-3342 / UNCC 431)</name>
    <dbReference type="NCBI Taxonomy" id="512565"/>
    <lineage>
        <taxon>Bacteria</taxon>
        <taxon>Bacillati</taxon>
        <taxon>Actinomycetota</taxon>
        <taxon>Actinomycetes</taxon>
        <taxon>Micromonosporales</taxon>
        <taxon>Micromonosporaceae</taxon>
        <taxon>Actinoplanes</taxon>
    </lineage>
</organism>
<dbReference type="EMBL" id="AP012319">
    <property type="protein sequence ID" value="BAL89458.1"/>
    <property type="molecule type" value="Genomic_DNA"/>
</dbReference>
<feature type="transmembrane region" description="Helical" evidence="1">
    <location>
        <begin position="6"/>
        <end position="27"/>
    </location>
</feature>
<feature type="transmembrane region" description="Helical" evidence="1">
    <location>
        <begin position="230"/>
        <end position="249"/>
    </location>
</feature>
<gene>
    <name evidence="2" type="ordered locus">AMIS_42380</name>
</gene>
<proteinExistence type="predicted"/>
<accession>I0H8X1</accession>
<name>I0H8X1_ACTM4</name>
<keyword evidence="1" id="KW-1133">Transmembrane helix</keyword>
<dbReference type="AlphaFoldDB" id="I0H8X1"/>
<evidence type="ECO:0000256" key="1">
    <source>
        <dbReference type="SAM" id="Phobius"/>
    </source>
</evidence>